<organism evidence="8 9">
    <name type="scientific">Pseudoduganella umbonata</name>
    <dbReference type="NCBI Taxonomy" id="864828"/>
    <lineage>
        <taxon>Bacteria</taxon>
        <taxon>Pseudomonadati</taxon>
        <taxon>Pseudomonadota</taxon>
        <taxon>Betaproteobacteria</taxon>
        <taxon>Burkholderiales</taxon>
        <taxon>Oxalobacteraceae</taxon>
        <taxon>Telluria group</taxon>
        <taxon>Pseudoduganella</taxon>
    </lineage>
</organism>
<dbReference type="InterPro" id="IPR011010">
    <property type="entry name" value="DNA_brk_join_enz"/>
</dbReference>
<dbReference type="SUPFAM" id="SSF56349">
    <property type="entry name" value="DNA breaking-rejoining enzymes"/>
    <property type="match status" value="1"/>
</dbReference>
<dbReference type="PROSITE" id="PS51900">
    <property type="entry name" value="CB"/>
    <property type="match status" value="1"/>
</dbReference>
<feature type="domain" description="Tyr recombinase" evidence="6">
    <location>
        <begin position="160"/>
        <end position="349"/>
    </location>
</feature>
<dbReference type="Pfam" id="PF00589">
    <property type="entry name" value="Phage_integrase"/>
    <property type="match status" value="1"/>
</dbReference>
<evidence type="ECO:0000256" key="4">
    <source>
        <dbReference type="ARBA" id="ARBA00023172"/>
    </source>
</evidence>
<feature type="domain" description="Core-binding (CB)" evidence="7">
    <location>
        <begin position="60"/>
        <end position="137"/>
    </location>
</feature>
<accession>A0ABX5UGI2</accession>
<keyword evidence="1" id="KW-0159">Chromosome partition</keyword>
<dbReference type="InterPro" id="IPR010998">
    <property type="entry name" value="Integrase_recombinase_N"/>
</dbReference>
<evidence type="ECO:0000256" key="5">
    <source>
        <dbReference type="PROSITE-ProRule" id="PRU01248"/>
    </source>
</evidence>
<gene>
    <name evidence="8" type="ORF">FCL38_10885</name>
</gene>
<keyword evidence="9" id="KW-1185">Reference proteome</keyword>
<evidence type="ECO:0000313" key="8">
    <source>
        <dbReference type="EMBL" id="QCP10874.1"/>
    </source>
</evidence>
<dbReference type="InterPro" id="IPR044068">
    <property type="entry name" value="CB"/>
</dbReference>
<dbReference type="PROSITE" id="PS51898">
    <property type="entry name" value="TYR_RECOMBINASE"/>
    <property type="match status" value="1"/>
</dbReference>
<keyword evidence="2" id="KW-0229">DNA integration</keyword>
<dbReference type="PANTHER" id="PTHR30349">
    <property type="entry name" value="PHAGE INTEGRASE-RELATED"/>
    <property type="match status" value="1"/>
</dbReference>
<dbReference type="InterPro" id="IPR013762">
    <property type="entry name" value="Integrase-like_cat_sf"/>
</dbReference>
<dbReference type="Gene3D" id="1.10.443.10">
    <property type="entry name" value="Intergrase catalytic core"/>
    <property type="match status" value="1"/>
</dbReference>
<evidence type="ECO:0000313" key="9">
    <source>
        <dbReference type="Proteomes" id="UP000298763"/>
    </source>
</evidence>
<sequence length="353" mass="39056">MQEPVFAGRRVHPRALVRAIDRRIALVHHITAFIGAVDPARPEHALPAALDGAGRREHVIPSAALIQLRPFGREPRQRPLRRMRFRQPVGIEDPHRFRQMGRAHVLAWRRDLERRSLAGTTIRRKLSALSSLFEALCEANAIQGNPVDGVERPRMGSQEGRTPAIGDEQARALLSAPDTTTLQGRRDHAILATLLYHGLRRAELCCLRLADLQQRRGLRHLQVHGKGNKIRYVPLHHAAASAITAYLKAAGHGNAKAGPLFRPVSNNTQGAVRAITPDGVYKLLAKYSSKVGINVEGFGPHALRATAITNALENNADLGKVQEWVGHANVATTRLYDRRQGRTEESPTFKVAY</sequence>
<evidence type="ECO:0000256" key="2">
    <source>
        <dbReference type="ARBA" id="ARBA00022908"/>
    </source>
</evidence>
<evidence type="ECO:0000259" key="6">
    <source>
        <dbReference type="PROSITE" id="PS51898"/>
    </source>
</evidence>
<evidence type="ECO:0000256" key="3">
    <source>
        <dbReference type="ARBA" id="ARBA00023125"/>
    </source>
</evidence>
<dbReference type="PANTHER" id="PTHR30349:SF81">
    <property type="entry name" value="TYROSINE RECOMBINASE XERC"/>
    <property type="match status" value="1"/>
</dbReference>
<dbReference type="EMBL" id="CP040017">
    <property type="protein sequence ID" value="QCP10874.1"/>
    <property type="molecule type" value="Genomic_DNA"/>
</dbReference>
<protein>
    <submittedName>
        <fullName evidence="8">Integrase</fullName>
    </submittedName>
</protein>
<dbReference type="Gene3D" id="1.10.150.130">
    <property type="match status" value="1"/>
</dbReference>
<dbReference type="Proteomes" id="UP000298763">
    <property type="component" value="Chromosome"/>
</dbReference>
<keyword evidence="3 5" id="KW-0238">DNA-binding</keyword>
<dbReference type="InterPro" id="IPR050090">
    <property type="entry name" value="Tyrosine_recombinase_XerCD"/>
</dbReference>
<proteinExistence type="predicted"/>
<reference evidence="8 9" key="1">
    <citation type="submission" date="2019-05" db="EMBL/GenBank/DDBJ databases">
        <title>Draft Genome Sequences of Six Type Strains of the Genus Massilia.</title>
        <authorList>
            <person name="Miess H."/>
            <person name="Frediansyhah A."/>
            <person name="Gross H."/>
        </authorList>
    </citation>
    <scope>NUCLEOTIDE SEQUENCE [LARGE SCALE GENOMIC DNA]</scope>
    <source>
        <strain evidence="8 9">DSMZ 26121</strain>
    </source>
</reference>
<evidence type="ECO:0000256" key="1">
    <source>
        <dbReference type="ARBA" id="ARBA00022829"/>
    </source>
</evidence>
<evidence type="ECO:0000259" key="7">
    <source>
        <dbReference type="PROSITE" id="PS51900"/>
    </source>
</evidence>
<name>A0ABX5UGI2_9BURK</name>
<dbReference type="InterPro" id="IPR002104">
    <property type="entry name" value="Integrase_catalytic"/>
</dbReference>
<keyword evidence="4" id="KW-0233">DNA recombination</keyword>